<evidence type="ECO:0000256" key="5">
    <source>
        <dbReference type="ARBA" id="ARBA00022824"/>
    </source>
</evidence>
<gene>
    <name evidence="12" type="primary">RFT1</name>
    <name evidence="12" type="ORF">LOCC1_G004249</name>
</gene>
<dbReference type="InterPro" id="IPR007594">
    <property type="entry name" value="RFT1"/>
</dbReference>
<comment type="pathway">
    <text evidence="2">Protein modification; protein glycosylation.</text>
</comment>
<keyword evidence="13" id="KW-1185">Reference proteome</keyword>
<feature type="region of interest" description="Disordered" evidence="11">
    <location>
        <begin position="96"/>
        <end position="122"/>
    </location>
</feature>
<feature type="transmembrane region" description="Helical" evidence="10">
    <location>
        <begin position="131"/>
        <end position="153"/>
    </location>
</feature>
<sequence>FGESVQLDSSIRYIMSSTTEPSEEAPVSNVASSSAGGGATILIALQVGSRALTFIVNQVLLRYLSPELLGISTQLEVYSISVLFFARESLRVAIQRQTDEPENGKDRGRKDEQVPDGHVDGRTAAGKTQAIVNLAHISIYLGVVFAVILAWLYLRYTDPIVLQTPYFQGAFKLYSIAAVWELLAEPCFVVVQHKSLIKIRGRAEAVATVLRCLMTCGSAIWASRNGVDIGVLPFALGQAMYAVSLALVYYGSVWGVSSAGGFNLVLTPVFSDDKAAYILSYFSRPLLILGTSLFVQSIVKHVLTQGDTFLITALATPVSQGIYALANNYGGLLARLILQPIEESSRNKFGKLLSTVDGAPSKMKIEEARKDLLMLLRSYALLSVCILSVGPTVAPLLLKIVAGSRWTISGAGDVLATYCYYIPLLAFNGLTEAFVSSVATESEVNRQSIWMLAFSAGFAGSAFLFLRVLEMGAKGLVWANVLNMSFRVIWSTAFITSYLKRHGSTFSLGEIAPAPLTIAAGLGTYAVLRQTATTFNGGFTDLVKSGGVAAVFLVMLAFSERAYLLQCWNFMRGQGKRD</sequence>
<keyword evidence="4 10" id="KW-0812">Transmembrane</keyword>
<feature type="transmembrane region" description="Helical" evidence="10">
    <location>
        <begin position="418"/>
        <end position="437"/>
    </location>
</feature>
<evidence type="ECO:0000256" key="9">
    <source>
        <dbReference type="ARBA" id="ARBA00045912"/>
    </source>
</evidence>
<evidence type="ECO:0000256" key="2">
    <source>
        <dbReference type="ARBA" id="ARBA00004922"/>
    </source>
</evidence>
<keyword evidence="7 10" id="KW-0472">Membrane</keyword>
<feature type="transmembrane region" description="Helical" evidence="10">
    <location>
        <begin position="475"/>
        <end position="499"/>
    </location>
</feature>
<organism evidence="12 13">
    <name type="scientific">Lachnellula occidentalis</name>
    <dbReference type="NCBI Taxonomy" id="215460"/>
    <lineage>
        <taxon>Eukaryota</taxon>
        <taxon>Fungi</taxon>
        <taxon>Dikarya</taxon>
        <taxon>Ascomycota</taxon>
        <taxon>Pezizomycotina</taxon>
        <taxon>Leotiomycetes</taxon>
        <taxon>Helotiales</taxon>
        <taxon>Lachnaceae</taxon>
        <taxon>Lachnellula</taxon>
    </lineage>
</organism>
<feature type="transmembrane region" description="Helical" evidence="10">
    <location>
        <begin position="379"/>
        <end position="398"/>
    </location>
</feature>
<dbReference type="GO" id="GO:0006488">
    <property type="term" value="P:dolichol-linked oligosaccharide biosynthetic process"/>
    <property type="evidence" value="ECO:0007669"/>
    <property type="project" value="InterPro"/>
</dbReference>
<evidence type="ECO:0000256" key="1">
    <source>
        <dbReference type="ARBA" id="ARBA00004477"/>
    </source>
</evidence>
<evidence type="ECO:0000256" key="11">
    <source>
        <dbReference type="SAM" id="MobiDB-lite"/>
    </source>
</evidence>
<evidence type="ECO:0000256" key="4">
    <source>
        <dbReference type="ARBA" id="ARBA00022692"/>
    </source>
</evidence>
<dbReference type="AlphaFoldDB" id="A0A8H8S1Q7"/>
<name>A0A8H8S1Q7_9HELO</name>
<proteinExistence type="inferred from homology"/>
<feature type="transmembrane region" description="Helical" evidence="10">
    <location>
        <begin position="173"/>
        <end position="191"/>
    </location>
</feature>
<dbReference type="GO" id="GO:0005789">
    <property type="term" value="C:endoplasmic reticulum membrane"/>
    <property type="evidence" value="ECO:0007669"/>
    <property type="project" value="UniProtKB-SubCell"/>
</dbReference>
<dbReference type="GO" id="GO:0034203">
    <property type="term" value="P:glycolipid translocation"/>
    <property type="evidence" value="ECO:0007669"/>
    <property type="project" value="TreeGrafter"/>
</dbReference>
<keyword evidence="10" id="KW-0813">Transport</keyword>
<evidence type="ECO:0000256" key="8">
    <source>
        <dbReference type="ARBA" id="ARBA00044793"/>
    </source>
</evidence>
<comment type="caution">
    <text evidence="12">The sequence shown here is derived from an EMBL/GenBank/DDBJ whole genome shotgun (WGS) entry which is preliminary data.</text>
</comment>
<feature type="transmembrane region" description="Helical" evidence="10">
    <location>
        <begin position="511"/>
        <end position="528"/>
    </location>
</feature>
<feature type="transmembrane region" description="Helical" evidence="10">
    <location>
        <begin position="548"/>
        <end position="568"/>
    </location>
</feature>
<feature type="transmembrane region" description="Helical" evidence="10">
    <location>
        <begin position="203"/>
        <end position="223"/>
    </location>
</feature>
<feature type="non-terminal residue" evidence="12">
    <location>
        <position position="578"/>
    </location>
</feature>
<dbReference type="PANTHER" id="PTHR13117">
    <property type="entry name" value="ENDOPLASMIC RETICULUM MULTISPAN TRANSMEMBRANE PROTEIN-RELATED"/>
    <property type="match status" value="1"/>
</dbReference>
<comment type="function">
    <text evidence="9 10">Intramembrane glycolipid transporter that operates in the biosynthetic pathway of dolichol-linked oligosaccharides, the glycan precursors employed in protein asparagine (N)-glycosylation. The sequential addition of sugars to dolichol pyrophosphate produces dolichol-linked oligosaccharides containing fourteen sugars, including two GlcNAcs, nine mannoses and three glucoses. Once assembled, the oligosaccharide is transferred from the lipid to nascent proteins by oligosaccharyltransferases. The assembly of dolichol-linked oligosaccharides begins on the cytosolic side of the endoplasmic reticulum membrane and finishes in its lumen. RFT1 could mediate the translocation of the cytosolically oriented intermediate DolPP-GlcNAc2Man5, produced by ALG11, into the ER lumen where dolichol-linked oligosaccharides assembly continues. However, the intramembrane lipid transporter activity could not be confirmed in vitro.</text>
</comment>
<accession>A0A8H8S1Q7</accession>
<evidence type="ECO:0000313" key="13">
    <source>
        <dbReference type="Proteomes" id="UP000443090"/>
    </source>
</evidence>
<evidence type="ECO:0000313" key="12">
    <source>
        <dbReference type="EMBL" id="TVY45040.1"/>
    </source>
</evidence>
<protein>
    <recommendedName>
        <fullName evidence="8 10">Man(5)GlcNAc(2)-PP-dolichol translocation protein RFT1</fullName>
    </recommendedName>
</protein>
<comment type="similarity">
    <text evidence="3 10">Belongs to the RFT1 family.</text>
</comment>
<comment type="subcellular location">
    <subcellularLocation>
        <location evidence="1 10">Endoplasmic reticulum membrane</location>
        <topology evidence="1 10">Multi-pass membrane protein</topology>
    </subcellularLocation>
</comment>
<evidence type="ECO:0000256" key="7">
    <source>
        <dbReference type="ARBA" id="ARBA00023136"/>
    </source>
</evidence>
<dbReference type="Pfam" id="PF04506">
    <property type="entry name" value="Rft-1"/>
    <property type="match status" value="1"/>
</dbReference>
<comment type="caution">
    <text evidence="10">Lacks conserved residue(s) required for the propagation of feature annotation.</text>
</comment>
<dbReference type="Proteomes" id="UP000443090">
    <property type="component" value="Unassembled WGS sequence"/>
</dbReference>
<evidence type="ECO:0000256" key="6">
    <source>
        <dbReference type="ARBA" id="ARBA00022989"/>
    </source>
</evidence>
<dbReference type="PANTHER" id="PTHR13117:SF5">
    <property type="entry name" value="PROTEIN RFT1 HOMOLOG"/>
    <property type="match status" value="1"/>
</dbReference>
<keyword evidence="6 10" id="KW-1133">Transmembrane helix</keyword>
<feature type="transmembrane region" description="Helical" evidence="10">
    <location>
        <begin position="449"/>
        <end position="469"/>
    </location>
</feature>
<dbReference type="EMBL" id="QGMI01000210">
    <property type="protein sequence ID" value="TVY45040.1"/>
    <property type="molecule type" value="Genomic_DNA"/>
</dbReference>
<reference evidence="12 13" key="1">
    <citation type="submission" date="2018-05" db="EMBL/GenBank/DDBJ databases">
        <title>Genome sequencing and assembly of the regulated plant pathogen Lachnellula willkommii and related sister species for the development of diagnostic species identification markers.</title>
        <authorList>
            <person name="Giroux E."/>
            <person name="Bilodeau G."/>
        </authorList>
    </citation>
    <scope>NUCLEOTIDE SEQUENCE [LARGE SCALE GENOMIC DNA]</scope>
    <source>
        <strain evidence="12 13">CBS 160.35</strain>
    </source>
</reference>
<evidence type="ECO:0000256" key="10">
    <source>
        <dbReference type="RuleBase" id="RU365067"/>
    </source>
</evidence>
<keyword evidence="5 10" id="KW-0256">Endoplasmic reticulum</keyword>
<feature type="compositionally biased region" description="Basic and acidic residues" evidence="11">
    <location>
        <begin position="97"/>
        <end position="121"/>
    </location>
</feature>
<evidence type="ECO:0000256" key="3">
    <source>
        <dbReference type="ARBA" id="ARBA00010288"/>
    </source>
</evidence>
<dbReference type="OrthoDB" id="9979195at2759"/>